<feature type="compositionally biased region" description="Polar residues" evidence="6">
    <location>
        <begin position="1"/>
        <end position="19"/>
    </location>
</feature>
<dbReference type="SMR" id="A0A4S4DAD0"/>
<dbReference type="STRING" id="542762.A0A4S4DAD0"/>
<feature type="domain" description="O-methyltransferase dimerisation" evidence="8">
    <location>
        <begin position="36"/>
        <end position="139"/>
    </location>
</feature>
<name>A0A4S4DAD0_CAMSN</name>
<evidence type="ECO:0000256" key="3">
    <source>
        <dbReference type="ARBA" id="ARBA00022691"/>
    </source>
</evidence>
<dbReference type="FunFam" id="1.10.10.10:FF:000357">
    <property type="entry name" value="Caffeic acid 3-O-methyltransferase"/>
    <property type="match status" value="1"/>
</dbReference>
<feature type="region of interest" description="Disordered" evidence="6">
    <location>
        <begin position="1"/>
        <end position="24"/>
    </location>
</feature>
<dbReference type="GO" id="GO:0046983">
    <property type="term" value="F:protein dimerization activity"/>
    <property type="evidence" value="ECO:0007669"/>
    <property type="project" value="InterPro"/>
</dbReference>
<evidence type="ECO:0000256" key="5">
    <source>
        <dbReference type="PIRSR" id="PIRSR005739-1"/>
    </source>
</evidence>
<dbReference type="PROSITE" id="PS51683">
    <property type="entry name" value="SAM_OMT_II"/>
    <property type="match status" value="1"/>
</dbReference>
<keyword evidence="1" id="KW-0489">Methyltransferase</keyword>
<dbReference type="InterPro" id="IPR036388">
    <property type="entry name" value="WH-like_DNA-bd_sf"/>
</dbReference>
<dbReference type="EMBL" id="SDRB02012195">
    <property type="protein sequence ID" value="THF98465.1"/>
    <property type="molecule type" value="Genomic_DNA"/>
</dbReference>
<dbReference type="InterPro" id="IPR016461">
    <property type="entry name" value="COMT-like"/>
</dbReference>
<dbReference type="SUPFAM" id="SSF46785">
    <property type="entry name" value="Winged helix' DNA-binding domain"/>
    <property type="match status" value="1"/>
</dbReference>
<comment type="caution">
    <text evidence="9">The sequence shown here is derived from an EMBL/GenBank/DDBJ whole genome shotgun (WGS) entry which is preliminary data.</text>
</comment>
<keyword evidence="3" id="KW-0949">S-adenosyl-L-methionine</keyword>
<dbReference type="PANTHER" id="PTHR11746">
    <property type="entry name" value="O-METHYLTRANSFERASE"/>
    <property type="match status" value="1"/>
</dbReference>
<evidence type="ECO:0000256" key="1">
    <source>
        <dbReference type="ARBA" id="ARBA00022603"/>
    </source>
</evidence>
<dbReference type="Gene3D" id="3.40.50.150">
    <property type="entry name" value="Vaccinia Virus protein VP39"/>
    <property type="match status" value="1"/>
</dbReference>
<evidence type="ECO:0000313" key="10">
    <source>
        <dbReference type="Proteomes" id="UP000306102"/>
    </source>
</evidence>
<sequence length="391" mass="42916">MEPSAKTNLGKSSTSSNYNDYHVNNDEENQHWSYAMQLASSSVLPMVMQAVVELDVLEIMAEAGPGTHLSVLEIVSRIPTRNPDATAMLDRMLQLLANHSVLTCSVQPTSAVVINNSSGSSDGGRRLYGLAPVAQYFVRNKDGVSLRPLMSMLQDKVFMDSWYELKGAFVDGGIPFNRVHGTHAFAYCGKDPRFNDVFNKAMCDHTNIVIRKILESYKGFEQLKHLVDVGGGLGVALNIITSKYPSIKGINFDLPHVIQHAPTYPGVEHVGGDMFVSVPKGDAIFMKWILHDWSDDHCLELLKNCHKALPENGKVIVVEGIVPLAPPDNTMAAASAAAKVISQIDMIMLTQNTGGMERTQPEFQALAAEAGFTGIRFECFASNFCVMEFYK</sequence>
<evidence type="ECO:0000259" key="8">
    <source>
        <dbReference type="Pfam" id="PF08100"/>
    </source>
</evidence>
<keyword evidence="2" id="KW-0808">Transferase</keyword>
<dbReference type="Gene3D" id="1.10.10.10">
    <property type="entry name" value="Winged helix-like DNA-binding domain superfamily/Winged helix DNA-binding domain"/>
    <property type="match status" value="1"/>
</dbReference>
<dbReference type="Pfam" id="PF08100">
    <property type="entry name" value="Dimerisation"/>
    <property type="match status" value="1"/>
</dbReference>
<dbReference type="FunFam" id="3.40.50.150:FF:000061">
    <property type="entry name" value="Caffeic acid O-methyltransferase"/>
    <property type="match status" value="1"/>
</dbReference>
<feature type="domain" description="O-methyltransferase C-terminal" evidence="7">
    <location>
        <begin position="162"/>
        <end position="372"/>
    </location>
</feature>
<evidence type="ECO:0000256" key="6">
    <source>
        <dbReference type="SAM" id="MobiDB-lite"/>
    </source>
</evidence>
<evidence type="ECO:0000256" key="2">
    <source>
        <dbReference type="ARBA" id="ARBA00022679"/>
    </source>
</evidence>
<evidence type="ECO:0000259" key="7">
    <source>
        <dbReference type="Pfam" id="PF00891"/>
    </source>
</evidence>
<dbReference type="InterPro" id="IPR012967">
    <property type="entry name" value="COMT_dimerisation"/>
</dbReference>
<dbReference type="InterPro" id="IPR036390">
    <property type="entry name" value="WH_DNA-bd_sf"/>
</dbReference>
<accession>A0A4S4DAD0</accession>
<protein>
    <submittedName>
        <fullName evidence="9">Uncharacterized protein</fullName>
    </submittedName>
</protein>
<comment type="similarity">
    <text evidence="4">Belongs to the class I-like SAM-binding methyltransferase superfamily. Cation-independent O-methyltransferase family. COMT subfamily.</text>
</comment>
<dbReference type="SUPFAM" id="SSF53335">
    <property type="entry name" value="S-adenosyl-L-methionine-dependent methyltransferases"/>
    <property type="match status" value="1"/>
</dbReference>
<dbReference type="PIRSF" id="PIRSF005739">
    <property type="entry name" value="O-mtase"/>
    <property type="match status" value="1"/>
</dbReference>
<reference evidence="9 10" key="1">
    <citation type="journal article" date="2018" name="Proc. Natl. Acad. Sci. U.S.A.">
        <title>Draft genome sequence of Camellia sinensis var. sinensis provides insights into the evolution of the tea genome and tea quality.</title>
        <authorList>
            <person name="Wei C."/>
            <person name="Yang H."/>
            <person name="Wang S."/>
            <person name="Zhao J."/>
            <person name="Liu C."/>
            <person name="Gao L."/>
            <person name="Xia E."/>
            <person name="Lu Y."/>
            <person name="Tai Y."/>
            <person name="She G."/>
            <person name="Sun J."/>
            <person name="Cao H."/>
            <person name="Tong W."/>
            <person name="Gao Q."/>
            <person name="Li Y."/>
            <person name="Deng W."/>
            <person name="Jiang X."/>
            <person name="Wang W."/>
            <person name="Chen Q."/>
            <person name="Zhang S."/>
            <person name="Li H."/>
            <person name="Wu J."/>
            <person name="Wang P."/>
            <person name="Li P."/>
            <person name="Shi C."/>
            <person name="Zheng F."/>
            <person name="Jian J."/>
            <person name="Huang B."/>
            <person name="Shan D."/>
            <person name="Shi M."/>
            <person name="Fang C."/>
            <person name="Yue Y."/>
            <person name="Li F."/>
            <person name="Li D."/>
            <person name="Wei S."/>
            <person name="Han B."/>
            <person name="Jiang C."/>
            <person name="Yin Y."/>
            <person name="Xia T."/>
            <person name="Zhang Z."/>
            <person name="Bennetzen J.L."/>
            <person name="Zhao S."/>
            <person name="Wan X."/>
        </authorList>
    </citation>
    <scope>NUCLEOTIDE SEQUENCE [LARGE SCALE GENOMIC DNA]</scope>
    <source>
        <strain evidence="10">cv. Shuchazao</strain>
        <tissue evidence="9">Leaf</tissue>
    </source>
</reference>
<dbReference type="GO" id="GO:0008757">
    <property type="term" value="F:S-adenosylmethionine-dependent methyltransferase activity"/>
    <property type="evidence" value="ECO:0007669"/>
    <property type="project" value="UniProtKB-ARBA"/>
</dbReference>
<proteinExistence type="inferred from homology"/>
<dbReference type="AlphaFoldDB" id="A0A4S4DAD0"/>
<evidence type="ECO:0000313" key="9">
    <source>
        <dbReference type="EMBL" id="THF98465.1"/>
    </source>
</evidence>
<keyword evidence="10" id="KW-1185">Reference proteome</keyword>
<evidence type="ECO:0000256" key="4">
    <source>
        <dbReference type="ARBA" id="ARBA00034481"/>
    </source>
</evidence>
<feature type="active site" description="Proton acceptor" evidence="5">
    <location>
        <position position="291"/>
    </location>
</feature>
<dbReference type="Pfam" id="PF00891">
    <property type="entry name" value="Methyltransf_2"/>
    <property type="match status" value="1"/>
</dbReference>
<dbReference type="InterPro" id="IPR029063">
    <property type="entry name" value="SAM-dependent_MTases_sf"/>
</dbReference>
<gene>
    <name evidence="9" type="ORF">TEA_006728</name>
</gene>
<organism evidence="9 10">
    <name type="scientific">Camellia sinensis var. sinensis</name>
    <name type="common">China tea</name>
    <dbReference type="NCBI Taxonomy" id="542762"/>
    <lineage>
        <taxon>Eukaryota</taxon>
        <taxon>Viridiplantae</taxon>
        <taxon>Streptophyta</taxon>
        <taxon>Embryophyta</taxon>
        <taxon>Tracheophyta</taxon>
        <taxon>Spermatophyta</taxon>
        <taxon>Magnoliopsida</taxon>
        <taxon>eudicotyledons</taxon>
        <taxon>Gunneridae</taxon>
        <taxon>Pentapetalae</taxon>
        <taxon>asterids</taxon>
        <taxon>Ericales</taxon>
        <taxon>Theaceae</taxon>
        <taxon>Camellia</taxon>
    </lineage>
</organism>
<dbReference type="InterPro" id="IPR001077">
    <property type="entry name" value="COMT_C"/>
</dbReference>
<dbReference type="Proteomes" id="UP000306102">
    <property type="component" value="Unassembled WGS sequence"/>
</dbReference>
<dbReference type="GO" id="GO:0032259">
    <property type="term" value="P:methylation"/>
    <property type="evidence" value="ECO:0007669"/>
    <property type="project" value="UniProtKB-KW"/>
</dbReference>
<dbReference type="GO" id="GO:0008171">
    <property type="term" value="F:O-methyltransferase activity"/>
    <property type="evidence" value="ECO:0007669"/>
    <property type="project" value="InterPro"/>
</dbReference>